<comment type="caution">
    <text evidence="2">The sequence shown here is derived from an EMBL/GenBank/DDBJ whole genome shotgun (WGS) entry which is preliminary data.</text>
</comment>
<reference evidence="2 3" key="1">
    <citation type="journal article" date="2018" name="Front. Plant Sci.">
        <title>Red Clover (Trifolium pratense) and Zigzag Clover (T. medium) - A Picture of Genomic Similarities and Differences.</title>
        <authorList>
            <person name="Dluhosova J."/>
            <person name="Istvanek J."/>
            <person name="Nedelnik J."/>
            <person name="Repkova J."/>
        </authorList>
    </citation>
    <scope>NUCLEOTIDE SEQUENCE [LARGE SCALE GENOMIC DNA]</scope>
    <source>
        <strain evidence="3">cv. 10/8</strain>
        <tissue evidence="2">Leaf</tissue>
    </source>
</reference>
<name>A0A392QJD4_9FABA</name>
<sequence length="78" mass="8658">MDSSKHHVLGSSPQLITDLINKLNAHFALKQLGQVDYFLGIEVHHLASGALLLNQTKYIRDLLCKTDMEESNPIGSPM</sequence>
<protein>
    <submittedName>
        <fullName evidence="2">Retrovirus-related Pol polyprotein from transposon TNT 1-94</fullName>
    </submittedName>
</protein>
<accession>A0A392QJD4</accession>
<evidence type="ECO:0000259" key="1">
    <source>
        <dbReference type="Pfam" id="PF07727"/>
    </source>
</evidence>
<feature type="non-terminal residue" evidence="2">
    <location>
        <position position="78"/>
    </location>
</feature>
<feature type="domain" description="Reverse transcriptase Ty1/copia-type" evidence="1">
    <location>
        <begin position="10"/>
        <end position="78"/>
    </location>
</feature>
<dbReference type="AlphaFoldDB" id="A0A392QJD4"/>
<organism evidence="2 3">
    <name type="scientific">Trifolium medium</name>
    <dbReference type="NCBI Taxonomy" id="97028"/>
    <lineage>
        <taxon>Eukaryota</taxon>
        <taxon>Viridiplantae</taxon>
        <taxon>Streptophyta</taxon>
        <taxon>Embryophyta</taxon>
        <taxon>Tracheophyta</taxon>
        <taxon>Spermatophyta</taxon>
        <taxon>Magnoliopsida</taxon>
        <taxon>eudicotyledons</taxon>
        <taxon>Gunneridae</taxon>
        <taxon>Pentapetalae</taxon>
        <taxon>rosids</taxon>
        <taxon>fabids</taxon>
        <taxon>Fabales</taxon>
        <taxon>Fabaceae</taxon>
        <taxon>Papilionoideae</taxon>
        <taxon>50 kb inversion clade</taxon>
        <taxon>NPAAA clade</taxon>
        <taxon>Hologalegina</taxon>
        <taxon>IRL clade</taxon>
        <taxon>Trifolieae</taxon>
        <taxon>Trifolium</taxon>
    </lineage>
</organism>
<dbReference type="Proteomes" id="UP000265520">
    <property type="component" value="Unassembled WGS sequence"/>
</dbReference>
<proteinExistence type="predicted"/>
<keyword evidence="3" id="KW-1185">Reference proteome</keyword>
<evidence type="ECO:0000313" key="2">
    <source>
        <dbReference type="EMBL" id="MCI24017.1"/>
    </source>
</evidence>
<dbReference type="InterPro" id="IPR013103">
    <property type="entry name" value="RVT_2"/>
</dbReference>
<dbReference type="EMBL" id="LXQA010139152">
    <property type="protein sequence ID" value="MCI24017.1"/>
    <property type="molecule type" value="Genomic_DNA"/>
</dbReference>
<evidence type="ECO:0000313" key="3">
    <source>
        <dbReference type="Proteomes" id="UP000265520"/>
    </source>
</evidence>
<dbReference type="Pfam" id="PF07727">
    <property type="entry name" value="RVT_2"/>
    <property type="match status" value="1"/>
</dbReference>